<evidence type="ECO:0000313" key="2">
    <source>
        <dbReference type="EMBL" id="CAH9123615.1"/>
    </source>
</evidence>
<evidence type="ECO:0000313" key="3">
    <source>
        <dbReference type="Proteomes" id="UP001152523"/>
    </source>
</evidence>
<feature type="transmembrane region" description="Helical" evidence="1">
    <location>
        <begin position="427"/>
        <end position="449"/>
    </location>
</feature>
<reference evidence="2" key="1">
    <citation type="submission" date="2022-07" db="EMBL/GenBank/DDBJ databases">
        <authorList>
            <person name="Macas J."/>
            <person name="Novak P."/>
            <person name="Neumann P."/>
        </authorList>
    </citation>
    <scope>NUCLEOTIDE SEQUENCE</scope>
</reference>
<name>A0AAV0EM41_9ASTE</name>
<organism evidence="2 3">
    <name type="scientific">Cuscuta epithymum</name>
    <dbReference type="NCBI Taxonomy" id="186058"/>
    <lineage>
        <taxon>Eukaryota</taxon>
        <taxon>Viridiplantae</taxon>
        <taxon>Streptophyta</taxon>
        <taxon>Embryophyta</taxon>
        <taxon>Tracheophyta</taxon>
        <taxon>Spermatophyta</taxon>
        <taxon>Magnoliopsida</taxon>
        <taxon>eudicotyledons</taxon>
        <taxon>Gunneridae</taxon>
        <taxon>Pentapetalae</taxon>
        <taxon>asterids</taxon>
        <taxon>lamiids</taxon>
        <taxon>Solanales</taxon>
        <taxon>Convolvulaceae</taxon>
        <taxon>Cuscuteae</taxon>
        <taxon>Cuscuta</taxon>
        <taxon>Cuscuta subgen. Cuscuta</taxon>
    </lineage>
</organism>
<proteinExistence type="predicted"/>
<gene>
    <name evidence="2" type="ORF">CEPIT_LOCUS25351</name>
</gene>
<keyword evidence="3" id="KW-1185">Reference proteome</keyword>
<dbReference type="EMBL" id="CAMAPF010000931">
    <property type="protein sequence ID" value="CAH9123615.1"/>
    <property type="molecule type" value="Genomic_DNA"/>
</dbReference>
<keyword evidence="1" id="KW-0812">Transmembrane</keyword>
<dbReference type="Pfam" id="PF03140">
    <property type="entry name" value="DUF247"/>
    <property type="match status" value="1"/>
</dbReference>
<dbReference type="AlphaFoldDB" id="A0AAV0EM41"/>
<dbReference type="PANTHER" id="PTHR31170:SF25">
    <property type="entry name" value="BNAA09G04570D PROTEIN"/>
    <property type="match status" value="1"/>
</dbReference>
<comment type="caution">
    <text evidence="2">The sequence shown here is derived from an EMBL/GenBank/DDBJ whole genome shotgun (WGS) entry which is preliminary data.</text>
</comment>
<sequence>MQSKLSEQRKLISKSAGRNDCCIFRVPQGFTDSEVDGKSYQPRTVSIGPYHRGKPHLREMEKHKWRFLERAIQRTRVKTGVGLEDYLKAVEGLTTGARESYSEDITALKGNEFVEMLVLDGCFVVEMFLAFNEVDPFDRDDPFRSMQWIRSSFHEDFLCLKNQIPYIVLQKLFDLTTEGCDICPSLFKTAIDFFYLHPLGHKFEWLHLLDLARKSYFPKTYDEPRRHTHCNLWLLQRAKTKLKRAVERSLLWCFPRVDLGFTPPDVRRVWAMESISKMRRVGITLKLNKDAWRLSFLAVKFERGVIWMPDLELDELTCAFLLNCLAFEQCRGGKDKVVSAYAMFLSCIIRTDKDVDILWEANVLGHSLATQGEVVAFVARLGTCDILESYLKHVFRNVGKHYDNHWHIWTNFKYENFRSYFSSPWKVTSLCAALFLILLTIIQTLIAILEYSKK</sequence>
<evidence type="ECO:0000256" key="1">
    <source>
        <dbReference type="SAM" id="Phobius"/>
    </source>
</evidence>
<accession>A0AAV0EM41</accession>
<dbReference type="Proteomes" id="UP001152523">
    <property type="component" value="Unassembled WGS sequence"/>
</dbReference>
<dbReference type="InterPro" id="IPR004158">
    <property type="entry name" value="DUF247_pln"/>
</dbReference>
<keyword evidence="1" id="KW-1133">Transmembrane helix</keyword>
<protein>
    <submittedName>
        <fullName evidence="2">Uncharacterized protein</fullName>
    </submittedName>
</protein>
<keyword evidence="1" id="KW-0472">Membrane</keyword>
<dbReference type="PANTHER" id="PTHR31170">
    <property type="entry name" value="BNAC04G53230D PROTEIN"/>
    <property type="match status" value="1"/>
</dbReference>